<feature type="transmembrane region" description="Helical" evidence="22">
    <location>
        <begin position="205"/>
        <end position="225"/>
    </location>
</feature>
<comment type="catalytic activity">
    <reaction evidence="20">
        <text>[GlcNAc-(1-&gt;4)-Mur2Ac(oyl-L-Ala-gamma-D-Glu-L-Lys-D-Ala-D-Ala)](n)-di-trans,octa-cis-undecaprenyl diphosphate + beta-D-GlcNAc-(1-&gt;4)-Mur2Ac(oyl-L-Ala-gamma-D-Glu-L-Lys-D-Ala-D-Ala)-di-trans,octa-cis-undecaprenyl diphosphate = [GlcNAc-(1-&gt;4)-Mur2Ac(oyl-L-Ala-gamma-D-Glu-L-Lys-D-Ala-D-Ala)](n+1)-di-trans,octa-cis-undecaprenyl diphosphate + di-trans,octa-cis-undecaprenyl diphosphate + H(+)</text>
        <dbReference type="Rhea" id="RHEA:23708"/>
        <dbReference type="Rhea" id="RHEA-COMP:9602"/>
        <dbReference type="Rhea" id="RHEA-COMP:9603"/>
        <dbReference type="ChEBI" id="CHEBI:15378"/>
        <dbReference type="ChEBI" id="CHEBI:58405"/>
        <dbReference type="ChEBI" id="CHEBI:60033"/>
        <dbReference type="ChEBI" id="CHEBI:78435"/>
        <dbReference type="EC" id="2.4.99.28"/>
    </reaction>
</comment>
<evidence type="ECO:0000256" key="15">
    <source>
        <dbReference type="ARBA" id="ARBA00033270"/>
    </source>
</evidence>
<sequence length="397" mass="43202">MNSNAKILKKGKSKKKVKRKSNIGSVNPYILYSVLALVAIGIIMVFSASYYDALYKHKDVFYFLKKELTWAPVGLVALVVMMLIDYHKWKKFTGAAYLVTVVALVAVLFVGSNINGATRWLNIAGVSFQPSELAKYVIVFFLAMMIDKYGGISKNWKIPLIYLASAAIFALLVYKENNLSIASIIMIVAFIMVFVSGMSIKEACTLIGTGGILGTVGIFSAQYRIDRFVSFLNPWKYADKEGYQLVHSLYAIGSGGLFGVGLGNSKQKALYMPEPHNDFIFAIIGEELGLIGCIAVIAIFVVLIVAGIKVASRAKDRYGKLLATGIISVIAVQAIINIAVVTGSMPVTGVPLPFISYGGTSLVFNLAAMGVLLNISRQCKSPKDEIEEKIIKSKMNV</sequence>
<dbReference type="EC" id="2.4.99.28" evidence="19"/>
<dbReference type="NCBIfam" id="TIGR02614">
    <property type="entry name" value="ftsW"/>
    <property type="match status" value="1"/>
</dbReference>
<feature type="transmembrane region" description="Helical" evidence="22">
    <location>
        <begin position="96"/>
        <end position="114"/>
    </location>
</feature>
<evidence type="ECO:0000256" key="18">
    <source>
        <dbReference type="ARBA" id="ARBA00041418"/>
    </source>
</evidence>
<evidence type="ECO:0000313" key="24">
    <source>
        <dbReference type="Proteomes" id="UP000767334"/>
    </source>
</evidence>
<reference evidence="23 24" key="1">
    <citation type="journal article" date="2021" name="Sci. Rep.">
        <title>The distribution of antibiotic resistance genes in chicken gut microbiota commensals.</title>
        <authorList>
            <person name="Juricova H."/>
            <person name="Matiasovicova J."/>
            <person name="Kubasova T."/>
            <person name="Cejkova D."/>
            <person name="Rychlik I."/>
        </authorList>
    </citation>
    <scope>NUCLEOTIDE SEQUENCE [LARGE SCALE GENOMIC DNA]</scope>
    <source>
        <strain evidence="23 24">An435</strain>
    </source>
</reference>
<evidence type="ECO:0000256" key="3">
    <source>
        <dbReference type="ARBA" id="ARBA00022475"/>
    </source>
</evidence>
<feature type="transmembrane region" description="Helical" evidence="22">
    <location>
        <begin position="29"/>
        <end position="48"/>
    </location>
</feature>
<evidence type="ECO:0000256" key="13">
    <source>
        <dbReference type="ARBA" id="ARBA00023316"/>
    </source>
</evidence>
<evidence type="ECO:0000256" key="1">
    <source>
        <dbReference type="ARBA" id="ARBA00004651"/>
    </source>
</evidence>
<dbReference type="PANTHER" id="PTHR30474">
    <property type="entry name" value="CELL CYCLE PROTEIN"/>
    <property type="match status" value="1"/>
</dbReference>
<comment type="caution">
    <text evidence="23">The sequence shown here is derived from an EMBL/GenBank/DDBJ whole genome shotgun (WGS) entry which is preliminary data.</text>
</comment>
<keyword evidence="11 22" id="KW-0472">Membrane</keyword>
<keyword evidence="3" id="KW-1003">Cell membrane</keyword>
<gene>
    <name evidence="23" type="primary">ftsW</name>
    <name evidence="23" type="ORF">H6A19_13155</name>
</gene>
<organism evidence="23 24">
    <name type="scientific">Clostridium saudiense</name>
    <dbReference type="NCBI Taxonomy" id="1414720"/>
    <lineage>
        <taxon>Bacteria</taxon>
        <taxon>Bacillati</taxon>
        <taxon>Bacillota</taxon>
        <taxon>Clostridia</taxon>
        <taxon>Eubacteriales</taxon>
        <taxon>Clostridiaceae</taxon>
        <taxon>Clostridium</taxon>
    </lineage>
</organism>
<feature type="transmembrane region" description="Helical" evidence="22">
    <location>
        <begin position="120"/>
        <end position="144"/>
    </location>
</feature>
<feature type="transmembrane region" description="Helical" evidence="22">
    <location>
        <begin position="279"/>
        <end position="306"/>
    </location>
</feature>
<keyword evidence="4" id="KW-0132">Cell division</keyword>
<evidence type="ECO:0000256" key="12">
    <source>
        <dbReference type="ARBA" id="ARBA00023306"/>
    </source>
</evidence>
<evidence type="ECO:0000256" key="8">
    <source>
        <dbReference type="ARBA" id="ARBA00022960"/>
    </source>
</evidence>
<evidence type="ECO:0000256" key="22">
    <source>
        <dbReference type="SAM" id="Phobius"/>
    </source>
</evidence>
<evidence type="ECO:0000256" key="20">
    <source>
        <dbReference type="ARBA" id="ARBA00049902"/>
    </source>
</evidence>
<evidence type="ECO:0000256" key="14">
    <source>
        <dbReference type="ARBA" id="ARBA00032370"/>
    </source>
</evidence>
<dbReference type="PANTHER" id="PTHR30474:SF2">
    <property type="entry name" value="PEPTIDOGLYCAN GLYCOSYLTRANSFERASE FTSW-RELATED"/>
    <property type="match status" value="1"/>
</dbReference>
<feature type="transmembrane region" description="Helical" evidence="22">
    <location>
        <begin position="354"/>
        <end position="375"/>
    </location>
</feature>
<evidence type="ECO:0000256" key="9">
    <source>
        <dbReference type="ARBA" id="ARBA00022984"/>
    </source>
</evidence>
<keyword evidence="6" id="KW-0808">Transferase</keyword>
<keyword evidence="10 22" id="KW-1133">Transmembrane helix</keyword>
<evidence type="ECO:0000256" key="5">
    <source>
        <dbReference type="ARBA" id="ARBA00022676"/>
    </source>
</evidence>
<keyword evidence="5" id="KW-0328">Glycosyltransferase</keyword>
<evidence type="ECO:0000256" key="19">
    <source>
        <dbReference type="ARBA" id="ARBA00044770"/>
    </source>
</evidence>
<accession>A0ABS2FI92</accession>
<dbReference type="EMBL" id="JACJLL010000099">
    <property type="protein sequence ID" value="MBM6820273.1"/>
    <property type="molecule type" value="Genomic_DNA"/>
</dbReference>
<evidence type="ECO:0000256" key="11">
    <source>
        <dbReference type="ARBA" id="ARBA00023136"/>
    </source>
</evidence>
<evidence type="ECO:0000256" key="6">
    <source>
        <dbReference type="ARBA" id="ARBA00022679"/>
    </source>
</evidence>
<dbReference type="RefSeq" id="WP_204572516.1">
    <property type="nucleotide sequence ID" value="NZ_JACJLL010000099.1"/>
</dbReference>
<evidence type="ECO:0000313" key="23">
    <source>
        <dbReference type="EMBL" id="MBM6820273.1"/>
    </source>
</evidence>
<keyword evidence="24" id="KW-1185">Reference proteome</keyword>
<evidence type="ECO:0000256" key="7">
    <source>
        <dbReference type="ARBA" id="ARBA00022692"/>
    </source>
</evidence>
<feature type="transmembrane region" description="Helical" evidence="22">
    <location>
        <begin position="180"/>
        <end position="198"/>
    </location>
</feature>
<comment type="pathway">
    <text evidence="2">Cell wall biogenesis; peptidoglycan biosynthesis.</text>
</comment>
<dbReference type="InterPro" id="IPR001182">
    <property type="entry name" value="FtsW/RodA"/>
</dbReference>
<keyword evidence="13" id="KW-0961">Cell wall biogenesis/degradation</keyword>
<evidence type="ECO:0000256" key="2">
    <source>
        <dbReference type="ARBA" id="ARBA00004752"/>
    </source>
</evidence>
<name>A0ABS2FI92_9CLOT</name>
<evidence type="ECO:0000256" key="21">
    <source>
        <dbReference type="ARBA" id="ARBA00049966"/>
    </source>
</evidence>
<protein>
    <recommendedName>
        <fullName evidence="17">Probable peptidoglycan glycosyltransferase FtsW</fullName>
        <ecNumber evidence="19">2.4.99.28</ecNumber>
    </recommendedName>
    <alternativeName>
        <fullName evidence="18">Cell division protein FtsW</fullName>
    </alternativeName>
    <alternativeName>
        <fullName evidence="15">Cell wall polymerase</fullName>
    </alternativeName>
    <alternativeName>
        <fullName evidence="14">Peptidoglycan polymerase</fullName>
    </alternativeName>
</protein>
<evidence type="ECO:0000256" key="10">
    <source>
        <dbReference type="ARBA" id="ARBA00022989"/>
    </source>
</evidence>
<keyword evidence="9" id="KW-0573">Peptidoglycan synthesis</keyword>
<comment type="function">
    <text evidence="21">Peptidoglycan polymerase that is essential for cell division.</text>
</comment>
<proteinExistence type="inferred from homology"/>
<feature type="transmembrane region" description="Helical" evidence="22">
    <location>
        <begin position="318"/>
        <end position="342"/>
    </location>
</feature>
<keyword evidence="12" id="KW-0131">Cell cycle</keyword>
<comment type="similarity">
    <text evidence="16">Belongs to the SEDS family. FtsW subfamily.</text>
</comment>
<keyword evidence="8" id="KW-0133">Cell shape</keyword>
<evidence type="ECO:0000256" key="16">
    <source>
        <dbReference type="ARBA" id="ARBA00038053"/>
    </source>
</evidence>
<feature type="transmembrane region" description="Helical" evidence="22">
    <location>
        <begin position="156"/>
        <end position="174"/>
    </location>
</feature>
<keyword evidence="7 22" id="KW-0812">Transmembrane</keyword>
<evidence type="ECO:0000256" key="17">
    <source>
        <dbReference type="ARBA" id="ARBA00041185"/>
    </source>
</evidence>
<dbReference type="InterPro" id="IPR013437">
    <property type="entry name" value="FtsW"/>
</dbReference>
<evidence type="ECO:0000256" key="4">
    <source>
        <dbReference type="ARBA" id="ARBA00022618"/>
    </source>
</evidence>
<dbReference type="Pfam" id="PF01098">
    <property type="entry name" value="FTSW_RODA_SPOVE"/>
    <property type="match status" value="1"/>
</dbReference>
<dbReference type="Proteomes" id="UP000767334">
    <property type="component" value="Unassembled WGS sequence"/>
</dbReference>
<feature type="transmembrane region" description="Helical" evidence="22">
    <location>
        <begin position="68"/>
        <end position="84"/>
    </location>
</feature>
<comment type="subcellular location">
    <subcellularLocation>
        <location evidence="1">Cell membrane</location>
        <topology evidence="1">Multi-pass membrane protein</topology>
    </subcellularLocation>
</comment>